<dbReference type="EC" id="2.5.1.18" evidence="2"/>
<keyword evidence="8" id="KW-1185">Reference proteome</keyword>
<dbReference type="PROSITE" id="PS50405">
    <property type="entry name" value="GST_CTER"/>
    <property type="match status" value="1"/>
</dbReference>
<evidence type="ECO:0000313" key="7">
    <source>
        <dbReference type="EnsemblPlants" id="OBART08G22870.1"/>
    </source>
</evidence>
<evidence type="ECO:0000256" key="1">
    <source>
        <dbReference type="ARBA" id="ARBA00010128"/>
    </source>
</evidence>
<feature type="compositionally biased region" description="Basic and acidic residues" evidence="5">
    <location>
        <begin position="745"/>
        <end position="756"/>
    </location>
</feature>
<dbReference type="InterPro" id="IPR004045">
    <property type="entry name" value="Glutathione_S-Trfase_N"/>
</dbReference>
<dbReference type="HOGENOM" id="CLU_006965_0_0_1"/>
<feature type="compositionally biased region" description="Basic and acidic residues" evidence="5">
    <location>
        <begin position="569"/>
        <end position="599"/>
    </location>
</feature>
<dbReference type="GO" id="GO:0005737">
    <property type="term" value="C:cytoplasm"/>
    <property type="evidence" value="ECO:0007669"/>
    <property type="project" value="TreeGrafter"/>
</dbReference>
<feature type="compositionally biased region" description="Polar residues" evidence="5">
    <location>
        <begin position="918"/>
        <end position="940"/>
    </location>
</feature>
<dbReference type="GO" id="GO:0043295">
    <property type="term" value="F:glutathione binding"/>
    <property type="evidence" value="ECO:0007669"/>
    <property type="project" value="TreeGrafter"/>
</dbReference>
<reference evidence="7" key="1">
    <citation type="journal article" date="2009" name="Rice">
        <title>De Novo Next Generation Sequencing of Plant Genomes.</title>
        <authorList>
            <person name="Rounsley S."/>
            <person name="Marri P.R."/>
            <person name="Yu Y."/>
            <person name="He R."/>
            <person name="Sisneros N."/>
            <person name="Goicoechea J.L."/>
            <person name="Lee S.J."/>
            <person name="Angelova A."/>
            <person name="Kudrna D."/>
            <person name="Luo M."/>
            <person name="Affourtit J."/>
            <person name="Desany B."/>
            <person name="Knight J."/>
            <person name="Niazi F."/>
            <person name="Egholm M."/>
            <person name="Wing R.A."/>
        </authorList>
    </citation>
    <scope>NUCLEOTIDE SEQUENCE [LARGE SCALE GENOMIC DNA]</scope>
    <source>
        <strain evidence="7">cv. IRGC 105608</strain>
    </source>
</reference>
<dbReference type="SUPFAM" id="SSF52833">
    <property type="entry name" value="Thioredoxin-like"/>
    <property type="match status" value="1"/>
</dbReference>
<dbReference type="Proteomes" id="UP000026960">
    <property type="component" value="Chromosome 8"/>
</dbReference>
<evidence type="ECO:0000259" key="6">
    <source>
        <dbReference type="PROSITE" id="PS50405"/>
    </source>
</evidence>
<comment type="catalytic activity">
    <reaction evidence="4">
        <text>RX + glutathione = an S-substituted glutathione + a halide anion + H(+)</text>
        <dbReference type="Rhea" id="RHEA:16437"/>
        <dbReference type="ChEBI" id="CHEBI:15378"/>
        <dbReference type="ChEBI" id="CHEBI:16042"/>
        <dbReference type="ChEBI" id="CHEBI:17792"/>
        <dbReference type="ChEBI" id="CHEBI:57925"/>
        <dbReference type="ChEBI" id="CHEBI:90779"/>
        <dbReference type="EC" id="2.5.1.18"/>
    </reaction>
</comment>
<dbReference type="Pfam" id="PF13417">
    <property type="entry name" value="GST_N_3"/>
    <property type="match status" value="1"/>
</dbReference>
<feature type="compositionally biased region" description="Polar residues" evidence="5">
    <location>
        <begin position="1172"/>
        <end position="1206"/>
    </location>
</feature>
<feature type="compositionally biased region" description="Polar residues" evidence="5">
    <location>
        <begin position="1112"/>
        <end position="1142"/>
    </location>
</feature>
<feature type="compositionally biased region" description="Polar residues" evidence="5">
    <location>
        <begin position="717"/>
        <end position="728"/>
    </location>
</feature>
<dbReference type="Gene3D" id="3.40.30.10">
    <property type="entry name" value="Glutaredoxin"/>
    <property type="match status" value="1"/>
</dbReference>
<feature type="compositionally biased region" description="Polar residues" evidence="5">
    <location>
        <begin position="806"/>
        <end position="818"/>
    </location>
</feature>
<dbReference type="Gene3D" id="1.20.1050.10">
    <property type="match status" value="1"/>
</dbReference>
<feature type="compositionally biased region" description="Basic and acidic residues" evidence="5">
    <location>
        <begin position="908"/>
        <end position="917"/>
    </location>
</feature>
<dbReference type="PANTHER" id="PTHR43900:SF95">
    <property type="entry name" value="GLUTATHIONE TRANSFERASE"/>
    <property type="match status" value="1"/>
</dbReference>
<protein>
    <recommendedName>
        <fullName evidence="2">glutathione transferase</fullName>
        <ecNumber evidence="2">2.5.1.18</ecNumber>
    </recommendedName>
</protein>
<dbReference type="SUPFAM" id="SSF47616">
    <property type="entry name" value="GST C-terminal domain-like"/>
    <property type="match status" value="1"/>
</dbReference>
<feature type="compositionally biased region" description="Polar residues" evidence="5">
    <location>
        <begin position="878"/>
        <end position="891"/>
    </location>
</feature>
<feature type="compositionally biased region" description="Polar residues" evidence="5">
    <location>
        <begin position="445"/>
        <end position="458"/>
    </location>
</feature>
<evidence type="ECO:0000256" key="4">
    <source>
        <dbReference type="ARBA" id="ARBA00047960"/>
    </source>
</evidence>
<dbReference type="Pfam" id="PF00043">
    <property type="entry name" value="GST_C"/>
    <property type="match status" value="1"/>
</dbReference>
<dbReference type="GO" id="GO:0004364">
    <property type="term" value="F:glutathione transferase activity"/>
    <property type="evidence" value="ECO:0007669"/>
    <property type="project" value="UniProtKB-EC"/>
</dbReference>
<feature type="compositionally biased region" description="Basic and acidic residues" evidence="5">
    <location>
        <begin position="290"/>
        <end position="301"/>
    </location>
</feature>
<feature type="region of interest" description="Disordered" evidence="5">
    <location>
        <begin position="267"/>
        <end position="1281"/>
    </location>
</feature>
<feature type="compositionally biased region" description="Polar residues" evidence="5">
    <location>
        <begin position="1056"/>
        <end position="1082"/>
    </location>
</feature>
<dbReference type="GO" id="GO:0009636">
    <property type="term" value="P:response to toxic substance"/>
    <property type="evidence" value="ECO:0007669"/>
    <property type="project" value="UniProtKB-ARBA"/>
</dbReference>
<dbReference type="InterPro" id="IPR010987">
    <property type="entry name" value="Glutathione-S-Trfase_C-like"/>
</dbReference>
<dbReference type="CDD" id="cd03187">
    <property type="entry name" value="GST_C_Phi"/>
    <property type="match status" value="1"/>
</dbReference>
<dbReference type="SFLD" id="SFLDS00019">
    <property type="entry name" value="Glutathione_Transferase_(cytos"/>
    <property type="match status" value="1"/>
</dbReference>
<feature type="domain" description="GST C-terminal" evidence="6">
    <location>
        <begin position="96"/>
        <end position="226"/>
    </location>
</feature>
<feature type="compositionally biased region" description="Polar residues" evidence="5">
    <location>
        <begin position="272"/>
        <end position="289"/>
    </location>
</feature>
<organism evidence="7">
    <name type="scientific">Oryza barthii</name>
    <dbReference type="NCBI Taxonomy" id="65489"/>
    <lineage>
        <taxon>Eukaryota</taxon>
        <taxon>Viridiplantae</taxon>
        <taxon>Streptophyta</taxon>
        <taxon>Embryophyta</taxon>
        <taxon>Tracheophyta</taxon>
        <taxon>Spermatophyta</taxon>
        <taxon>Magnoliopsida</taxon>
        <taxon>Liliopsida</taxon>
        <taxon>Poales</taxon>
        <taxon>Poaceae</taxon>
        <taxon>BOP clade</taxon>
        <taxon>Oryzoideae</taxon>
        <taxon>Oryzeae</taxon>
        <taxon>Oryzinae</taxon>
        <taxon>Oryza</taxon>
    </lineage>
</organism>
<comment type="similarity">
    <text evidence="1">Belongs to the GST superfamily. Phi family.</text>
</comment>
<dbReference type="InterPro" id="IPR004046">
    <property type="entry name" value="GST_C"/>
</dbReference>
<evidence type="ECO:0000256" key="2">
    <source>
        <dbReference type="ARBA" id="ARBA00012452"/>
    </source>
</evidence>
<name>A0A0D3H2Y2_9ORYZ</name>
<feature type="compositionally biased region" description="Basic and acidic residues" evidence="5">
    <location>
        <begin position="786"/>
        <end position="796"/>
    </location>
</feature>
<feature type="compositionally biased region" description="Basic and acidic residues" evidence="5">
    <location>
        <begin position="608"/>
        <end position="635"/>
    </location>
</feature>
<feature type="compositionally biased region" description="Basic and acidic residues" evidence="5">
    <location>
        <begin position="423"/>
        <end position="439"/>
    </location>
</feature>
<feature type="compositionally biased region" description="Low complexity" evidence="5">
    <location>
        <begin position="688"/>
        <end position="699"/>
    </location>
</feature>
<feature type="compositionally biased region" description="Polar residues" evidence="5">
    <location>
        <begin position="833"/>
        <end position="853"/>
    </location>
</feature>
<feature type="compositionally biased region" description="Polar residues" evidence="5">
    <location>
        <begin position="1237"/>
        <end position="1263"/>
    </location>
</feature>
<dbReference type="STRING" id="65489.A0A0D3H2Y2"/>
<dbReference type="PANTHER" id="PTHR43900">
    <property type="entry name" value="GLUTATHIONE S-TRANSFERASE RHO"/>
    <property type="match status" value="1"/>
</dbReference>
<feature type="compositionally biased region" description="Basic and acidic residues" evidence="5">
    <location>
        <begin position="362"/>
        <end position="371"/>
    </location>
</feature>
<dbReference type="InterPro" id="IPR036282">
    <property type="entry name" value="Glutathione-S-Trfase_C_sf"/>
</dbReference>
<accession>A0A0D3H2Y2</accession>
<dbReference type="GO" id="GO:0006749">
    <property type="term" value="P:glutathione metabolic process"/>
    <property type="evidence" value="ECO:0007669"/>
    <property type="project" value="TreeGrafter"/>
</dbReference>
<dbReference type="SFLD" id="SFLDG00358">
    <property type="entry name" value="Main_(cytGST)"/>
    <property type="match status" value="1"/>
</dbReference>
<evidence type="ECO:0000256" key="5">
    <source>
        <dbReference type="SAM" id="MobiDB-lite"/>
    </source>
</evidence>
<dbReference type="EnsemblPlants" id="OBART08G22870.1">
    <property type="protein sequence ID" value="OBART08G22870.1"/>
    <property type="gene ID" value="OBART08G22870"/>
</dbReference>
<feature type="compositionally biased region" description="Polar residues" evidence="5">
    <location>
        <begin position="505"/>
        <end position="520"/>
    </location>
</feature>
<feature type="compositionally biased region" description="Low complexity" evidence="5">
    <location>
        <begin position="972"/>
        <end position="986"/>
    </location>
</feature>
<feature type="compositionally biased region" description="Polar residues" evidence="5">
    <location>
        <begin position="956"/>
        <end position="967"/>
    </location>
</feature>
<dbReference type="FunFam" id="1.20.1050.10:FF:000042">
    <property type="entry name" value="Glutathione S-transferase F9"/>
    <property type="match status" value="1"/>
</dbReference>
<evidence type="ECO:0000313" key="8">
    <source>
        <dbReference type="Proteomes" id="UP000026960"/>
    </source>
</evidence>
<keyword evidence="3" id="KW-0808">Transferase</keyword>
<feature type="compositionally biased region" description="Polar residues" evidence="5">
    <location>
        <begin position="345"/>
        <end position="361"/>
    </location>
</feature>
<feature type="compositionally biased region" description="Basic and acidic residues" evidence="5">
    <location>
        <begin position="490"/>
        <end position="504"/>
    </location>
</feature>
<dbReference type="PaxDb" id="65489-OBART08G22870.1"/>
<dbReference type="InterPro" id="IPR040079">
    <property type="entry name" value="Glutathione_S-Trfase"/>
</dbReference>
<feature type="compositionally biased region" description="Polar residues" evidence="5">
    <location>
        <begin position="1004"/>
        <end position="1016"/>
    </location>
</feature>
<proteinExistence type="inferred from homology"/>
<feature type="compositionally biased region" description="Basic and acidic residues" evidence="5">
    <location>
        <begin position="392"/>
        <end position="410"/>
    </location>
</feature>
<sequence>MAGLSTGAGAPVVKLYHEKSMILPDVSRVLACLYEKNIEFETVKDSYKDILRLQASRSVPVPFYDGPTFLQESRAICRYIAETYEQRGYPFLLGKDVLERASIEQWLRHEEHAFDPPSRALFCHLAFPVQDDDDDDINTEKRKLEEVLEVYEQRLGESEFLAGNKFTLADLVHLPNTHHLVTSEFAYLYDSRKNVQRWWDTISNRQSWKQVLKDMNRVEEEYQMELEQQEEQWQTELPQTSVGHTIRLDPRQTTSWHVMSRTVLVPPPSAGMISTSFSSQREQPLPSETTRQDKPSPRKESNFFTTTEKTPSTPRSRAPTTQKQPSSTFFTQSTTPKIPQRTDTDISSSKDAPYQTKPSETTSKEAHDKSRLSGFFKARSHTDETATPTKHSPQEDSKTSTKIPKTRDISEAVGPNSPISTKAPHEIDERASVDPRFDKPAPYTKPTTNIPQTSSGRPSAQIDLGTSPGTEADKTSSDLGGGVQSPYAQGRDEQVKKTSSDQRGSETAQPAQPRGTQQFTKDARQADQNRIAASPRQQPSGEQNVHKQFIAPPILKIPDLSTMQPESQEDTHNIMSEDERFSTKRLRKMMEESEKEAQEVKSQPTDFRPSKEETPSIYKKPSDVQDRTILDDRKSGRSPSAGTRAPDYPTSAAERRVASQPKEGMPYDDRGATKPQKSPSINEQEKIPVVPSQAPPASSGKASESLKEVSPDDGLAQVSTINQWRQTSAPPPTKLAAPHAPRNVELAKTEGVDKRTQPSTTKETPRNDRNVLATGQGADRGVGNEQYDKNSIDERAPQMTPRQAAPSVTQRASASIQERISGAHGASDDMFGKTSSADQSNTPAIPKQTTVQGATPDVRGTSYADREMKLPADEKATANKQKPVSSSQQTIEPIRGGTPTSYGSTDDDLAKTSRANERQTPPSKAQAPASNRQSASTALQGGTPDARGENTAVKPSVTSPTGMPTSSRRQEPTPSVTSPTGVPTSPRRQEPTPDTQRRRAADQMPSQAPLPSSFSTRNKENGISEAGQTNTVAPDGLPDPGVPKDAGPQVAGPSVVKSQKNMNEAYSDGPSTQQLPNDQYRSQPREAKEEQGADAALINEIGKAQKDDLLANPNQSSTGRVQPTSTEETSKQQLQSGLNKPISSKDGKETVSYGSSATSREMLPSIPDKSMRMQQPQGDKSSYSSISQEDNVKQGSQAALQGSGNEQPKKRDLLANADEKIRGTTGEALQKSDEGRISSNTEQMKSNRNNSKPDGSTEPTSFDGNEGNLPESQRRGSSSNP</sequence>
<evidence type="ECO:0000256" key="3">
    <source>
        <dbReference type="ARBA" id="ARBA00022679"/>
    </source>
</evidence>
<feature type="compositionally biased region" description="Basic and acidic residues" evidence="5">
    <location>
        <begin position="987"/>
        <end position="1001"/>
    </location>
</feature>
<feature type="compositionally biased region" description="Low complexity" evidence="5">
    <location>
        <begin position="310"/>
        <end position="337"/>
    </location>
</feature>
<reference evidence="7" key="2">
    <citation type="submission" date="2015-03" db="UniProtKB">
        <authorList>
            <consortium name="EnsemblPlants"/>
        </authorList>
    </citation>
    <scope>IDENTIFICATION</scope>
</reference>
<dbReference type="Gramene" id="OBART08G22870.1">
    <property type="protein sequence ID" value="OBART08G22870.1"/>
    <property type="gene ID" value="OBART08G22870"/>
</dbReference>
<dbReference type="InterPro" id="IPR034347">
    <property type="entry name" value="GST_Phi_C"/>
</dbReference>
<feature type="compositionally biased region" description="Basic and acidic residues" evidence="5">
    <location>
        <begin position="864"/>
        <end position="877"/>
    </location>
</feature>
<feature type="compositionally biased region" description="Basic and acidic residues" evidence="5">
    <location>
        <begin position="1207"/>
        <end position="1222"/>
    </location>
</feature>
<dbReference type="InterPro" id="IPR036249">
    <property type="entry name" value="Thioredoxin-like_sf"/>
</dbReference>
<dbReference type="eggNOG" id="KOG0867">
    <property type="taxonomic scope" value="Eukaryota"/>
</dbReference>